<dbReference type="InterPro" id="IPR010258">
    <property type="entry name" value="Conjugal_tfr_TrbG/VirB9/CagX"/>
</dbReference>
<keyword evidence="6" id="KW-1185">Reference proteome</keyword>
<accession>A0A419R2E7</accession>
<proteinExistence type="inferred from homology"/>
<gene>
    <name evidence="5" type="ORF">D6858_09490</name>
</gene>
<feature type="signal peptide" evidence="4">
    <location>
        <begin position="1"/>
        <end position="24"/>
    </location>
</feature>
<evidence type="ECO:0000313" key="6">
    <source>
        <dbReference type="Proteomes" id="UP000284322"/>
    </source>
</evidence>
<evidence type="ECO:0000256" key="4">
    <source>
        <dbReference type="SAM" id="SignalP"/>
    </source>
</evidence>
<comment type="caution">
    <text evidence="5">The sequence shown here is derived from an EMBL/GenBank/DDBJ whole genome shotgun (WGS) entry which is preliminary data.</text>
</comment>
<dbReference type="InterPro" id="IPR038161">
    <property type="entry name" value="VirB9/CagX/TrbG_C_sf"/>
</dbReference>
<protein>
    <submittedName>
        <fullName evidence="5">Type VI secretion protein</fullName>
    </submittedName>
</protein>
<dbReference type="Pfam" id="PF03524">
    <property type="entry name" value="CagX"/>
    <property type="match status" value="1"/>
</dbReference>
<evidence type="ECO:0000256" key="3">
    <source>
        <dbReference type="SAM" id="MobiDB-lite"/>
    </source>
</evidence>
<feature type="chain" id="PRO_5019430086" evidence="4">
    <location>
        <begin position="25"/>
        <end position="272"/>
    </location>
</feature>
<dbReference type="EMBL" id="RAHJ01000018">
    <property type="protein sequence ID" value="RJX68136.1"/>
    <property type="molecule type" value="Genomic_DNA"/>
</dbReference>
<dbReference type="CDD" id="cd06911">
    <property type="entry name" value="VirB9_CagX_TrbG"/>
    <property type="match status" value="1"/>
</dbReference>
<name>A0A419R2E7_9SPHN</name>
<feature type="region of interest" description="Disordered" evidence="3">
    <location>
        <begin position="242"/>
        <end position="272"/>
    </location>
</feature>
<sequence>MNRALISALASTIVLAAVSAPALASDSRLVERLYDPAKVVRIEGRTKVQATIAFAEDEHIENVAIGDSTAWQVTPNKRANLLFVKPLSPTARTNMTVVTDRHTYLFDLVASPRANPLYVLRFTYPKEPESEQSARQAAVTPQAPNAVETAAASDPYAVVDPAELNFAWAGAGDRALLPARTYDDGNATFLQWHSGEPVPAILVKDYKGVEGPVNFTVRGDVIVVEGVPREIILRSGEDSATLVNSGPVRAPKPLRNEAALARSENLPAGENN</sequence>
<dbReference type="AlphaFoldDB" id="A0A419R2E7"/>
<dbReference type="Gene3D" id="2.60.40.2500">
    <property type="match status" value="1"/>
</dbReference>
<keyword evidence="2 4" id="KW-0732">Signal</keyword>
<organism evidence="5 6">
    <name type="scientific">Tsuneonella suprasediminis</name>
    <dbReference type="NCBI Taxonomy" id="2306996"/>
    <lineage>
        <taxon>Bacteria</taxon>
        <taxon>Pseudomonadati</taxon>
        <taxon>Pseudomonadota</taxon>
        <taxon>Alphaproteobacteria</taxon>
        <taxon>Sphingomonadales</taxon>
        <taxon>Erythrobacteraceae</taxon>
        <taxon>Tsuneonella</taxon>
    </lineage>
</organism>
<reference evidence="5 6" key="1">
    <citation type="submission" date="2018-09" db="EMBL/GenBank/DDBJ databases">
        <title>Altererythrobacter sp.Ery1 and Ery12, the genome sequencing of novel strains in genus Alterythrobacter.</title>
        <authorList>
            <person name="Cheng H."/>
            <person name="Wu Y.-H."/>
            <person name="Fang C."/>
            <person name="Xu X.-W."/>
        </authorList>
    </citation>
    <scope>NUCLEOTIDE SEQUENCE [LARGE SCALE GENOMIC DNA]</scope>
    <source>
        <strain evidence="5 6">Ery12</strain>
    </source>
</reference>
<dbReference type="Proteomes" id="UP000284322">
    <property type="component" value="Unassembled WGS sequence"/>
</dbReference>
<evidence type="ECO:0000256" key="1">
    <source>
        <dbReference type="ARBA" id="ARBA00006135"/>
    </source>
</evidence>
<dbReference type="OrthoDB" id="7390264at2"/>
<dbReference type="RefSeq" id="WP_120109348.1">
    <property type="nucleotide sequence ID" value="NZ_RAHJ01000018.1"/>
</dbReference>
<evidence type="ECO:0000313" key="5">
    <source>
        <dbReference type="EMBL" id="RJX68136.1"/>
    </source>
</evidence>
<comment type="similarity">
    <text evidence="1">Belongs to the TrbG/VirB9 family.</text>
</comment>
<dbReference type="InterPro" id="IPR033645">
    <property type="entry name" value="VirB9/CagX/TrbG_C"/>
</dbReference>
<evidence type="ECO:0000256" key="2">
    <source>
        <dbReference type="ARBA" id="ARBA00022729"/>
    </source>
</evidence>